<dbReference type="PANTHER" id="PTHR34649">
    <property type="entry name" value="CILIA- AND FLAGELLA-ASSOCIATED PROTEIN 99"/>
    <property type="match status" value="1"/>
</dbReference>
<keyword evidence="1" id="KW-0175">Coiled coil</keyword>
<feature type="coiled-coil region" evidence="1">
    <location>
        <begin position="292"/>
        <end position="358"/>
    </location>
</feature>
<dbReference type="AlphaFoldDB" id="A0A1B6G7L6"/>
<feature type="region of interest" description="Disordered" evidence="2">
    <location>
        <begin position="193"/>
        <end position="216"/>
    </location>
</feature>
<dbReference type="EMBL" id="GECZ01011370">
    <property type="protein sequence ID" value="JAS58399.1"/>
    <property type="molecule type" value="Transcribed_RNA"/>
</dbReference>
<reference evidence="3" key="1">
    <citation type="submission" date="2015-11" db="EMBL/GenBank/DDBJ databases">
        <title>De novo transcriptome assembly of four potential Pierce s Disease insect vectors from Arizona vineyards.</title>
        <authorList>
            <person name="Tassone E.E."/>
        </authorList>
    </citation>
    <scope>NUCLEOTIDE SEQUENCE</scope>
</reference>
<dbReference type="InterPro" id="IPR039341">
    <property type="entry name" value="CFAP99"/>
</dbReference>
<organism evidence="3">
    <name type="scientific">Cuerna arida</name>
    <dbReference type="NCBI Taxonomy" id="1464854"/>
    <lineage>
        <taxon>Eukaryota</taxon>
        <taxon>Metazoa</taxon>
        <taxon>Ecdysozoa</taxon>
        <taxon>Arthropoda</taxon>
        <taxon>Hexapoda</taxon>
        <taxon>Insecta</taxon>
        <taxon>Pterygota</taxon>
        <taxon>Neoptera</taxon>
        <taxon>Paraneoptera</taxon>
        <taxon>Hemiptera</taxon>
        <taxon>Auchenorrhyncha</taxon>
        <taxon>Membracoidea</taxon>
        <taxon>Cicadellidae</taxon>
        <taxon>Cicadellinae</taxon>
        <taxon>Proconiini</taxon>
        <taxon>Cuerna</taxon>
    </lineage>
</organism>
<feature type="non-terminal residue" evidence="3">
    <location>
        <position position="584"/>
    </location>
</feature>
<evidence type="ECO:0008006" key="4">
    <source>
        <dbReference type="Google" id="ProtNLM"/>
    </source>
</evidence>
<evidence type="ECO:0000256" key="2">
    <source>
        <dbReference type="SAM" id="MobiDB-lite"/>
    </source>
</evidence>
<dbReference type="PANTHER" id="PTHR34649:SF1">
    <property type="entry name" value="CILIA- AND FLAGELLA-ASSOCIATED PROTEIN 99"/>
    <property type="match status" value="1"/>
</dbReference>
<gene>
    <name evidence="3" type="ORF">g.21319</name>
</gene>
<accession>A0A1B6G7L6</accession>
<feature type="coiled-coil region" evidence="1">
    <location>
        <begin position="450"/>
        <end position="510"/>
    </location>
</feature>
<proteinExistence type="predicted"/>
<name>A0A1B6G7L6_9HEMI</name>
<feature type="coiled-coil region" evidence="1">
    <location>
        <begin position="384"/>
        <end position="422"/>
    </location>
</feature>
<evidence type="ECO:0000313" key="3">
    <source>
        <dbReference type="EMBL" id="JAS58399.1"/>
    </source>
</evidence>
<feature type="coiled-coil region" evidence="1">
    <location>
        <begin position="222"/>
        <end position="249"/>
    </location>
</feature>
<protein>
    <recommendedName>
        <fullName evidence="4">Cilia- and flagella-associated protein 99</fullName>
    </recommendedName>
</protein>
<evidence type="ECO:0000256" key="1">
    <source>
        <dbReference type="SAM" id="Coils"/>
    </source>
</evidence>
<sequence>MKDLKISSQIFTSTLSLLDGYTDANMPALDYLSSNENKFLCQEEEYESVVETFLTVIQRRHFLTDVANYFYCLGKRRTRSDQNSLIILIHLTVSVLDDNNKDGMISILHMETLKKAVNFLKFFNRRSIEEDLFLAGCQYFEENYVLQNMILNMRENKVLLKEMLAYFEQELESTREDTQRKLTVPVSPRLNFSYRSPPPPCNTPMEKKLQSPKSVPRSTYFNPKINNVLKSLQEKNKEQSQQALNFANESFSKFSESVKNVQHHSCSCDKTEPVAPPRRVIKVDLKKDVPIRKNAATILREASRVMKEEEREIQRVNDLMSGAANYMKYEELVEQIRISEQQAQLEELEKKHLQGQLTREEAILARQALLEANKARKAQFDLEKKETEEFLKQMRQNHEEKMKEMIEKTQQIQKNITEKKKNIINEKQKIAQEVTETSRQLYEAAVLKHKEELEKRIEIIKEIKALASLKDLQETKFDPTETMNIGLLCEMSLIELYERLQINRASLEEEIKNRQMCIRKQRRKQQQFLIETEQFIESCRQQKKLINNMVAEKHKLNKVKQESPDITELREKLQKARLKRLEIQ</sequence>